<gene>
    <name evidence="2" type="ORF">BOX15_Mlig001670g5</name>
</gene>
<dbReference type="Proteomes" id="UP000215902">
    <property type="component" value="Unassembled WGS sequence"/>
</dbReference>
<name>A0A267GAE6_9PLAT</name>
<evidence type="ECO:0000313" key="3">
    <source>
        <dbReference type="Proteomes" id="UP000215902"/>
    </source>
</evidence>
<feature type="region of interest" description="Disordered" evidence="1">
    <location>
        <begin position="1"/>
        <end position="24"/>
    </location>
</feature>
<protein>
    <submittedName>
        <fullName evidence="2">Uncharacterized protein</fullName>
    </submittedName>
</protein>
<dbReference type="AlphaFoldDB" id="A0A267GAE6"/>
<evidence type="ECO:0000313" key="2">
    <source>
        <dbReference type="EMBL" id="PAA82998.1"/>
    </source>
</evidence>
<proteinExistence type="predicted"/>
<reference evidence="2 3" key="1">
    <citation type="submission" date="2017-06" db="EMBL/GenBank/DDBJ databases">
        <title>A platform for efficient transgenesis in Macrostomum lignano, a flatworm model organism for stem cell research.</title>
        <authorList>
            <person name="Berezikov E."/>
        </authorList>
    </citation>
    <scope>NUCLEOTIDE SEQUENCE [LARGE SCALE GENOMIC DNA]</scope>
    <source>
        <strain evidence="2">DV1</strain>
        <tissue evidence="2">Whole organism</tissue>
    </source>
</reference>
<organism evidence="2 3">
    <name type="scientific">Macrostomum lignano</name>
    <dbReference type="NCBI Taxonomy" id="282301"/>
    <lineage>
        <taxon>Eukaryota</taxon>
        <taxon>Metazoa</taxon>
        <taxon>Spiralia</taxon>
        <taxon>Lophotrochozoa</taxon>
        <taxon>Platyhelminthes</taxon>
        <taxon>Rhabditophora</taxon>
        <taxon>Macrostomorpha</taxon>
        <taxon>Macrostomida</taxon>
        <taxon>Macrostomidae</taxon>
        <taxon>Macrostomum</taxon>
    </lineage>
</organism>
<accession>A0A267GAE6</accession>
<feature type="region of interest" description="Disordered" evidence="1">
    <location>
        <begin position="128"/>
        <end position="183"/>
    </location>
</feature>
<comment type="caution">
    <text evidence="2">The sequence shown here is derived from an EMBL/GenBank/DDBJ whole genome shotgun (WGS) entry which is preliminary data.</text>
</comment>
<feature type="compositionally biased region" description="Basic residues" evidence="1">
    <location>
        <begin position="1"/>
        <end position="15"/>
    </location>
</feature>
<evidence type="ECO:0000256" key="1">
    <source>
        <dbReference type="SAM" id="MobiDB-lite"/>
    </source>
</evidence>
<keyword evidence="3" id="KW-1185">Reference proteome</keyword>
<sequence length="298" mass="33329">MLRGRRLRGSQRQRQRQQQEPRRWEDQLRVHGEPIKVAPAFPKRFGGMVNNYLSARDDHYLQQRVDSYWEQEAALDEWRRRPVVRQEKQQQKQQPLLAIAAPPIASSRFQEASSGRYLEQIVVPARPPSASYGTDRGFESSRHGPPAFITEDAAAGGSDPGSNGETPRAGTRLPPLGQPLPRVSADAPVRAVRGFDPDTYLEELRGTEAKLQVVTAALKQQEAESADLLAKMSGAGRGGGGGNVGTGQEQQQQSSFDWLQVLRQEKEASIHSLKQRIDLLNFQKKLILSRLQAPMFTY</sequence>
<dbReference type="EMBL" id="NIVC01000438">
    <property type="protein sequence ID" value="PAA82998.1"/>
    <property type="molecule type" value="Genomic_DNA"/>
</dbReference>